<proteinExistence type="inferred from homology"/>
<dbReference type="InterPro" id="IPR020568">
    <property type="entry name" value="Ribosomal_Su5_D2-typ_SF"/>
</dbReference>
<dbReference type="Pfam" id="PF13335">
    <property type="entry name" value="Mg_chelatase_C"/>
    <property type="match status" value="1"/>
</dbReference>
<dbReference type="GO" id="GO:0003677">
    <property type="term" value="F:DNA binding"/>
    <property type="evidence" value="ECO:0007669"/>
    <property type="project" value="InterPro"/>
</dbReference>
<dbReference type="AlphaFoldDB" id="A0A069RCA6"/>
<dbReference type="RefSeq" id="WP_038266511.1">
    <property type="nucleotide sequence ID" value="NZ_FSRH01000015.1"/>
</dbReference>
<dbReference type="InterPro" id="IPR000523">
    <property type="entry name" value="Mg_chelatse_chII-like_cat_dom"/>
</dbReference>
<dbReference type="InterPro" id="IPR004482">
    <property type="entry name" value="Mg_chelat-rel"/>
</dbReference>
<protein>
    <submittedName>
        <fullName evidence="6">Mg chelatase, subunit ChlI</fullName>
    </submittedName>
</protein>
<dbReference type="SUPFAM" id="SSF52540">
    <property type="entry name" value="P-loop containing nucleoside triphosphate hydrolases"/>
    <property type="match status" value="1"/>
</dbReference>
<dbReference type="InterPro" id="IPR001208">
    <property type="entry name" value="MCM_dom"/>
</dbReference>
<dbReference type="InterPro" id="IPR045006">
    <property type="entry name" value="CHLI-like"/>
</dbReference>
<accession>A0A069RCA6</accession>
<dbReference type="GO" id="GO:0005524">
    <property type="term" value="F:ATP binding"/>
    <property type="evidence" value="ECO:0007669"/>
    <property type="project" value="UniProtKB-KW"/>
</dbReference>
<dbReference type="SUPFAM" id="SSF54211">
    <property type="entry name" value="Ribosomal protein S5 domain 2-like"/>
    <property type="match status" value="1"/>
</dbReference>
<comment type="caution">
    <text evidence="6">The sequence shown here is derived from an EMBL/GenBank/DDBJ whole genome shotgun (WGS) entry which is preliminary data.</text>
</comment>
<keyword evidence="2" id="KW-0547">Nucleotide-binding</keyword>
<dbReference type="PRINTS" id="PR01657">
    <property type="entry name" value="MCMFAMILY"/>
</dbReference>
<gene>
    <name evidence="6" type="ORF">CLIT_14c00970</name>
</gene>
<dbReference type="CDD" id="cd00009">
    <property type="entry name" value="AAA"/>
    <property type="match status" value="1"/>
</dbReference>
<dbReference type="Pfam" id="PF01078">
    <property type="entry name" value="Mg_chelatase"/>
    <property type="match status" value="1"/>
</dbReference>
<dbReference type="eggNOG" id="COG0606">
    <property type="taxonomic scope" value="Bacteria"/>
</dbReference>
<dbReference type="InterPro" id="IPR014721">
    <property type="entry name" value="Ribsml_uS5_D2-typ_fold_subgr"/>
</dbReference>
<name>A0A069RCA6_PEPLI</name>
<dbReference type="SMART" id="SM00382">
    <property type="entry name" value="AAA"/>
    <property type="match status" value="1"/>
</dbReference>
<dbReference type="Pfam" id="PF13541">
    <property type="entry name" value="ChlI"/>
    <property type="match status" value="1"/>
</dbReference>
<evidence type="ECO:0000313" key="7">
    <source>
        <dbReference type="Proteomes" id="UP000027946"/>
    </source>
</evidence>
<dbReference type="InterPro" id="IPR025158">
    <property type="entry name" value="Mg_chelat-rel_C"/>
</dbReference>
<dbReference type="OrthoDB" id="9813147at2"/>
<dbReference type="InterPro" id="IPR027417">
    <property type="entry name" value="P-loop_NTPase"/>
</dbReference>
<reference evidence="6 7" key="1">
    <citation type="submission" date="2014-03" db="EMBL/GenBank/DDBJ databases">
        <title>Genome sequence of Clostridium litorale W6, DSM 5388.</title>
        <authorList>
            <person name="Poehlein A."/>
            <person name="Jagirdar A."/>
            <person name="Khonsari B."/>
            <person name="Chibani C.M."/>
            <person name="Gutierrez Gutierrez D.A."/>
            <person name="Davydova E."/>
            <person name="Alghaithi H.S."/>
            <person name="Nair K.P."/>
            <person name="Dhamotharan K."/>
            <person name="Chandran L."/>
            <person name="G W."/>
            <person name="Daniel R."/>
        </authorList>
    </citation>
    <scope>NUCLEOTIDE SEQUENCE [LARGE SCALE GENOMIC DNA]</scope>
    <source>
        <strain evidence="6 7">W6</strain>
    </source>
</reference>
<dbReference type="PANTHER" id="PTHR32039">
    <property type="entry name" value="MAGNESIUM-CHELATASE SUBUNIT CHLI"/>
    <property type="match status" value="1"/>
</dbReference>
<dbReference type="STRING" id="1121324.CLIT_14c00970"/>
<dbReference type="InterPro" id="IPR003593">
    <property type="entry name" value="AAA+_ATPase"/>
</dbReference>
<dbReference type="PANTHER" id="PTHR32039:SF7">
    <property type="entry name" value="COMPETENCE PROTEIN COMM"/>
    <property type="match status" value="1"/>
</dbReference>
<comment type="similarity">
    <text evidence="1">Belongs to the Mg-chelatase subunits D/I family. ComM subfamily.</text>
</comment>
<sequence length="514" mass="56791">MATVLKSFSIMGVDGYPVDIETDIIPGMPGVTIVGMGDTAIREAKERLQTAIVNAKYEFPNRKIVINLAPSDMKKSGSNFDLAMAVGLLKRAGQINIPGGKGLEKFAFIGELSLTSQLRPCSGVLPMAIAAKNSGIEKLIVPVQNFNEASLVKGITVIGLRSLNEVVDFLHGKSTDTENTSQNEKSSPQTVQDDFNEVRGQDSLIKYIQIAAAGGHNMLMTGAPGCGKSMIAKRIPTIMPGMAEEEALEVTKIYSVAGLLKERGRLITSRPFRSPHHNASTNSLIGGGNDAKPGEISLAHNGVLFLDEIAEFSKNTLNSLRQPMEDKIVTISRVRYTHRYPCNFMLVAAMNPCPCGYYGSERCKCTDYEILKYRQKLSGPIMDRIDIQKYVNQVNFLNLSSYSPGTSSAQLKQQVEFARDMQKKRYADFSGINCNAQMTPSLIKEHCSLDSESVKILEKAYDKYKYSARTYYKFLKIARTFADFEGCENIRKKDVVNALMSRDLEKEEYGMVVV</sequence>
<evidence type="ECO:0000256" key="2">
    <source>
        <dbReference type="ARBA" id="ARBA00022741"/>
    </source>
</evidence>
<dbReference type="NCBIfam" id="TIGR00368">
    <property type="entry name" value="YifB family Mg chelatase-like AAA ATPase"/>
    <property type="match status" value="1"/>
</dbReference>
<feature type="compositionally biased region" description="Polar residues" evidence="4">
    <location>
        <begin position="177"/>
        <end position="193"/>
    </location>
</feature>
<evidence type="ECO:0000256" key="1">
    <source>
        <dbReference type="ARBA" id="ARBA00006354"/>
    </source>
</evidence>
<evidence type="ECO:0000313" key="6">
    <source>
        <dbReference type="EMBL" id="KDR94636.1"/>
    </source>
</evidence>
<dbReference type="Gene3D" id="3.40.50.300">
    <property type="entry name" value="P-loop containing nucleotide triphosphate hydrolases"/>
    <property type="match status" value="1"/>
</dbReference>
<dbReference type="EMBL" id="JJMM01000014">
    <property type="protein sequence ID" value="KDR94636.1"/>
    <property type="molecule type" value="Genomic_DNA"/>
</dbReference>
<feature type="domain" description="AAA+ ATPase" evidence="5">
    <location>
        <begin position="214"/>
        <end position="395"/>
    </location>
</feature>
<evidence type="ECO:0000256" key="3">
    <source>
        <dbReference type="ARBA" id="ARBA00022840"/>
    </source>
</evidence>
<dbReference type="Gene3D" id="3.30.230.10">
    <property type="match status" value="1"/>
</dbReference>
<evidence type="ECO:0000256" key="4">
    <source>
        <dbReference type="SAM" id="MobiDB-lite"/>
    </source>
</evidence>
<organism evidence="6 7">
    <name type="scientific">Peptoclostridium litorale DSM 5388</name>
    <dbReference type="NCBI Taxonomy" id="1121324"/>
    <lineage>
        <taxon>Bacteria</taxon>
        <taxon>Bacillati</taxon>
        <taxon>Bacillota</taxon>
        <taxon>Clostridia</taxon>
        <taxon>Peptostreptococcales</taxon>
        <taxon>Peptoclostridiaceae</taxon>
        <taxon>Peptoclostridium</taxon>
    </lineage>
</organism>
<feature type="region of interest" description="Disordered" evidence="4">
    <location>
        <begin position="174"/>
        <end position="195"/>
    </location>
</feature>
<keyword evidence="3" id="KW-0067">ATP-binding</keyword>
<evidence type="ECO:0000259" key="5">
    <source>
        <dbReference type="SMART" id="SM00382"/>
    </source>
</evidence>
<dbReference type="Proteomes" id="UP000027946">
    <property type="component" value="Unassembled WGS sequence"/>
</dbReference>
<keyword evidence="7" id="KW-1185">Reference proteome</keyword>